<dbReference type="RefSeq" id="WP_227568364.1">
    <property type="nucleotide sequence ID" value="NZ_CP101988.1"/>
</dbReference>
<reference evidence="1 2" key="1">
    <citation type="submission" date="2022-07" db="EMBL/GenBank/DDBJ databases">
        <title>Novel species in genus cellulomonas.</title>
        <authorList>
            <person name="Ye L."/>
        </authorList>
    </citation>
    <scope>NUCLEOTIDE SEQUENCE [LARGE SCALE GENOMIC DNA]</scope>
    <source>
        <strain evidence="2">zg-Y338</strain>
    </source>
</reference>
<name>A0ABY5L0U1_9CELL</name>
<gene>
    <name evidence="1" type="ORF">NP064_01030</name>
</gene>
<protein>
    <submittedName>
        <fullName evidence="1">Uncharacterized protein</fullName>
    </submittedName>
</protein>
<proteinExistence type="predicted"/>
<evidence type="ECO:0000313" key="1">
    <source>
        <dbReference type="EMBL" id="UUI75543.1"/>
    </source>
</evidence>
<keyword evidence="2" id="KW-1185">Reference proteome</keyword>
<evidence type="ECO:0000313" key="2">
    <source>
        <dbReference type="Proteomes" id="UP001316189"/>
    </source>
</evidence>
<dbReference type="Proteomes" id="UP001316189">
    <property type="component" value="Chromosome"/>
</dbReference>
<dbReference type="EMBL" id="CP101988">
    <property type="protein sequence ID" value="UUI75543.1"/>
    <property type="molecule type" value="Genomic_DNA"/>
</dbReference>
<organism evidence="1 2">
    <name type="scientific">Cellulomonas chengniuliangii</name>
    <dbReference type="NCBI Taxonomy" id="2968084"/>
    <lineage>
        <taxon>Bacteria</taxon>
        <taxon>Bacillati</taxon>
        <taxon>Actinomycetota</taxon>
        <taxon>Actinomycetes</taxon>
        <taxon>Micrococcales</taxon>
        <taxon>Cellulomonadaceae</taxon>
        <taxon>Cellulomonas</taxon>
    </lineage>
</organism>
<sequence>MTPTVEGFGTEITRRTYPVRGVPLMQTFYLRFSHEDRHIDSVGVEVAVPDTDTLTIEYFDESRDDEYFYKVQHRDQIDRRIIPGQIQSVAKARETRELGDKPSDDYVFVLSGFDFYFRGFDQHVDQIKLLESDGRLSVAFNDQDDKETFLWRAQYAWVPPDLILGDHRARGTRAHGGVRRAIPPGVPFIQGFNLDFRPYFTPGADHHLREIGVLTRWPTEDFMEIYYADRNGDDGFDWEVRLAYLADQGFTGPEVADLQLREFTAAEIEVE</sequence>
<accession>A0ABY5L0U1</accession>